<dbReference type="EMBL" id="JAOAOG010000198">
    <property type="protein sequence ID" value="KAJ6240880.1"/>
    <property type="molecule type" value="Genomic_DNA"/>
</dbReference>
<dbReference type="Gene3D" id="3.40.50.300">
    <property type="entry name" value="P-loop containing nucleotide triphosphate hydrolases"/>
    <property type="match status" value="1"/>
</dbReference>
<reference evidence="4" key="1">
    <citation type="submission" date="2022-08" db="EMBL/GenBank/DDBJ databases">
        <title>Novel sulfate-reducing endosymbionts in the free-living metamonad Anaeramoeba.</title>
        <authorList>
            <person name="Jerlstrom-Hultqvist J."/>
            <person name="Cepicka I."/>
            <person name="Gallot-Lavallee L."/>
            <person name="Salas-Leiva D."/>
            <person name="Curtis B.A."/>
            <person name="Zahonova K."/>
            <person name="Pipaliya S."/>
            <person name="Dacks J."/>
            <person name="Roger A.J."/>
        </authorList>
    </citation>
    <scope>NUCLEOTIDE SEQUENCE</scope>
    <source>
        <strain evidence="4">Schooner1</strain>
    </source>
</reference>
<evidence type="ECO:0000313" key="4">
    <source>
        <dbReference type="EMBL" id="KAJ6240880.1"/>
    </source>
</evidence>
<organism evidence="4 5">
    <name type="scientific">Anaeramoeba flamelloides</name>
    <dbReference type="NCBI Taxonomy" id="1746091"/>
    <lineage>
        <taxon>Eukaryota</taxon>
        <taxon>Metamonada</taxon>
        <taxon>Anaeramoebidae</taxon>
        <taxon>Anaeramoeba</taxon>
    </lineage>
</organism>
<dbReference type="PROSITE" id="PS51420">
    <property type="entry name" value="RHO"/>
    <property type="match status" value="1"/>
</dbReference>
<dbReference type="InterPro" id="IPR020849">
    <property type="entry name" value="Small_GTPase_Ras-type"/>
</dbReference>
<keyword evidence="5" id="KW-1185">Reference proteome</keyword>
<keyword evidence="3" id="KW-0175">Coiled coil</keyword>
<proteinExistence type="predicted"/>
<dbReference type="InterPro" id="IPR003718">
    <property type="entry name" value="OsmC/Ohr_fam"/>
</dbReference>
<dbReference type="SMART" id="SM00174">
    <property type="entry name" value="RHO"/>
    <property type="match status" value="1"/>
</dbReference>
<comment type="caution">
    <text evidence="4">The sequence shown here is derived from an EMBL/GenBank/DDBJ whole genome shotgun (WGS) entry which is preliminary data.</text>
</comment>
<dbReference type="InterPro" id="IPR036102">
    <property type="entry name" value="OsmC/Ohrsf"/>
</dbReference>
<dbReference type="InterPro" id="IPR001806">
    <property type="entry name" value="Small_GTPase"/>
</dbReference>
<dbReference type="InterPro" id="IPR015946">
    <property type="entry name" value="KH_dom-like_a/b"/>
</dbReference>
<evidence type="ECO:0000256" key="3">
    <source>
        <dbReference type="SAM" id="Coils"/>
    </source>
</evidence>
<evidence type="ECO:0000313" key="5">
    <source>
        <dbReference type="Proteomes" id="UP001150062"/>
    </source>
</evidence>
<gene>
    <name evidence="4" type="ORF">M0813_23979</name>
</gene>
<name>A0ABQ8Y7W4_9EUKA</name>
<dbReference type="SUPFAM" id="SSF52540">
    <property type="entry name" value="P-loop containing nucleoside triphosphate hydrolases"/>
    <property type="match status" value="1"/>
</dbReference>
<dbReference type="Pfam" id="PF02566">
    <property type="entry name" value="OsmC"/>
    <property type="match status" value="1"/>
</dbReference>
<evidence type="ECO:0000256" key="2">
    <source>
        <dbReference type="ARBA" id="ARBA00023134"/>
    </source>
</evidence>
<dbReference type="PANTHER" id="PTHR24070">
    <property type="entry name" value="RAS, DI-RAS, AND RHEB FAMILY MEMBERS OF SMALL GTPASE SUPERFAMILY"/>
    <property type="match status" value="1"/>
</dbReference>
<dbReference type="PROSITE" id="PS51419">
    <property type="entry name" value="RAB"/>
    <property type="match status" value="1"/>
</dbReference>
<dbReference type="Proteomes" id="UP001150062">
    <property type="component" value="Unassembled WGS sequence"/>
</dbReference>
<dbReference type="PRINTS" id="PR00449">
    <property type="entry name" value="RASTRNSFRMNG"/>
</dbReference>
<dbReference type="SMART" id="SM00173">
    <property type="entry name" value="RAS"/>
    <property type="match status" value="1"/>
</dbReference>
<dbReference type="NCBIfam" id="TIGR00231">
    <property type="entry name" value="small_GTP"/>
    <property type="match status" value="1"/>
</dbReference>
<dbReference type="Pfam" id="PF00071">
    <property type="entry name" value="Ras"/>
    <property type="match status" value="1"/>
</dbReference>
<dbReference type="InterPro" id="IPR005225">
    <property type="entry name" value="Small_GTP-bd"/>
</dbReference>
<keyword evidence="1" id="KW-0547">Nucleotide-binding</keyword>
<dbReference type="Gene3D" id="3.30.300.20">
    <property type="match status" value="2"/>
</dbReference>
<protein>
    <submittedName>
        <fullName evidence="4">Gtp-binding protein rheb</fullName>
    </submittedName>
</protein>
<accession>A0ABQ8Y7W4</accession>
<dbReference type="PROSITE" id="PS51421">
    <property type="entry name" value="RAS"/>
    <property type="match status" value="1"/>
</dbReference>
<dbReference type="SUPFAM" id="SSF82784">
    <property type="entry name" value="OsmC-like"/>
    <property type="match status" value="2"/>
</dbReference>
<feature type="coiled-coil region" evidence="3">
    <location>
        <begin position="236"/>
        <end position="396"/>
    </location>
</feature>
<evidence type="ECO:0000256" key="1">
    <source>
        <dbReference type="ARBA" id="ARBA00022741"/>
    </source>
</evidence>
<keyword evidence="2" id="KW-0342">GTP-binding</keyword>
<dbReference type="InterPro" id="IPR027417">
    <property type="entry name" value="P-loop_NTPase"/>
</dbReference>
<dbReference type="SMART" id="SM00175">
    <property type="entry name" value="RAB"/>
    <property type="match status" value="1"/>
</dbReference>
<sequence length="765" mass="87978">MPNRKVVILGSKGVGKTSIIQRFVSNGFCQEYTPTIENTFQKTLTCNGMKYDLTLVDTRGQDKYATSITSYTGATDGFVLVYNICDSKSFELVSTLNEEIQFETGGTALIVVGNMTDLGNGRQVSTEQGKELATKLNCGFVECSAKDNININKVFETVLGEIERGNGSKKQTNEKDNGGCNPVFMIEHSSTEERLTISNSIFENCSPLSQKFKDENTITDLEEKIVDSLHKLHKDLEKIEVVNEFFQKKMSKMEKEDQEKLEELCENFTNLKNNYQESGKECTTNLYKLMELFKQKEDAQQEQLNRRLTSLENVKEMRDSLILENLKLKKKVSTLKKQIVTQKEESENSKQESEQEKKKIMLKRNWLNHVNVLPLKKSLEKYLENKKSEVACMEDEYDFTWNFGKKIPFSYHGENNESKRPLINSSIPFVYGGVSKVPSPVQIFCVGVISEFARSFISLCALNGVKIKEFYIENEFHYSMKAFLDLKPSDKYVTKMGIRVSVQTSEHQEDIQKWFKMAQENCSMINFLQCPTDFELEYEYSQKYDNEIRKEMSKGLFNGINSNKLKKNRRKISKSKSNKEFNIIKVRGIWDLRNSSKSSQFKGLILCEKNKKITCSIDWPVEIGGTNNGVNWHEFIAAGLSSMSLSMLVIMATLQKIKLEEIEINYIAQFDRKNLFEINNPKNSNKKKKKKQKKEFDNKLSLKYSIVSFRPGFEIQNLIQTVEKTSLCSYLAKNKIPIDFDLKINEEVSEQTLIASKQLSLLSEK</sequence>